<organism evidence="1 2">
    <name type="scientific">Candidatus Enterococcus palustris</name>
    <dbReference type="NCBI Taxonomy" id="1834189"/>
    <lineage>
        <taxon>Bacteria</taxon>
        <taxon>Bacillati</taxon>
        <taxon>Bacillota</taxon>
        <taxon>Bacilli</taxon>
        <taxon>Lactobacillales</taxon>
        <taxon>Enterococcaceae</taxon>
        <taxon>Enterococcus</taxon>
    </lineage>
</organism>
<dbReference type="AlphaFoldDB" id="A0AAQ3W5L7"/>
<dbReference type="Proteomes" id="UP000194948">
    <property type="component" value="Chromosome"/>
</dbReference>
<sequence>MKEKHSEWDDLVLKERQVENELDEITHVQRDAQRIEEQYEELFFYGNQLIDRLETFVEAEKYVAEELRWGTKQKQQGILYHLEDQKEQIHKEKRMIEDQQDELFYEKKRVLAETENMNEY</sequence>
<gene>
    <name evidence="1" type="ORF">A5821_000280</name>
</gene>
<name>A0AAQ3W5L7_9ENTE</name>
<evidence type="ECO:0000313" key="1">
    <source>
        <dbReference type="EMBL" id="WYJ99203.1"/>
    </source>
</evidence>
<accession>A0AAQ3W5L7</accession>
<protein>
    <submittedName>
        <fullName evidence="1">Uncharacterized protein</fullName>
    </submittedName>
</protein>
<dbReference type="RefSeq" id="WP_086312694.1">
    <property type="nucleotide sequence ID" value="NZ_CP147244.1"/>
</dbReference>
<dbReference type="Pfam" id="PF13125">
    <property type="entry name" value="DUF3958"/>
    <property type="match status" value="1"/>
</dbReference>
<dbReference type="InterPro" id="IPR025014">
    <property type="entry name" value="DUF3958"/>
</dbReference>
<reference evidence="2" key="1">
    <citation type="submission" date="2017-05" db="EMBL/GenBank/DDBJ databases">
        <title>The Genome Sequence of EEnterococcus faecalis 9F2_4866.</title>
        <authorList>
            <consortium name="The Broad Institute Genomics Platform"/>
            <consortium name="The Broad Institute Genomic Center for Infectious Diseases"/>
            <person name="Earl A."/>
            <person name="Manson A."/>
            <person name="Schwartman J."/>
            <person name="Gilmore M."/>
            <person name="Abouelleil A."/>
            <person name="Cao P."/>
            <person name="Chapman S."/>
            <person name="Cusick C."/>
            <person name="Shea T."/>
            <person name="Young S."/>
            <person name="Neafsey D."/>
            <person name="Nusbaum C."/>
            <person name="Birren B."/>
        </authorList>
    </citation>
    <scope>NUCLEOTIDE SEQUENCE [LARGE SCALE GENOMIC DNA]</scope>
    <source>
        <strain evidence="2">7F3_DIV0205</strain>
    </source>
</reference>
<dbReference type="EMBL" id="CP147244">
    <property type="protein sequence ID" value="WYJ99203.1"/>
    <property type="molecule type" value="Genomic_DNA"/>
</dbReference>
<evidence type="ECO:0000313" key="2">
    <source>
        <dbReference type="Proteomes" id="UP000194948"/>
    </source>
</evidence>
<proteinExistence type="predicted"/>
<reference evidence="1 2" key="2">
    <citation type="submission" date="2024-03" db="EMBL/GenBank/DDBJ databases">
        <title>The Genome Sequence of Enterococcus sp. DIV0205d.</title>
        <authorList>
            <consortium name="The Broad Institute Genomics Platform"/>
            <consortium name="The Broad Institute Microbial Omics Core"/>
            <consortium name="The Broad Institute Genomic Center for Infectious Diseases"/>
            <person name="Earl A."/>
            <person name="Manson A."/>
            <person name="Gilmore M."/>
            <person name="Schwartman J."/>
            <person name="Shea T."/>
            <person name="Abouelleil A."/>
            <person name="Cao P."/>
            <person name="Chapman S."/>
            <person name="Cusick C."/>
            <person name="Young S."/>
            <person name="Neafsey D."/>
            <person name="Nusbaum C."/>
            <person name="Birren B."/>
        </authorList>
    </citation>
    <scope>NUCLEOTIDE SEQUENCE [LARGE SCALE GENOMIC DNA]</scope>
    <source>
        <strain evidence="1 2">7F3_DIV0205</strain>
    </source>
</reference>
<keyword evidence="2" id="KW-1185">Reference proteome</keyword>